<evidence type="ECO:0000256" key="5">
    <source>
        <dbReference type="ARBA" id="ARBA00023157"/>
    </source>
</evidence>
<dbReference type="EMBL" id="LXQA010347141">
    <property type="protein sequence ID" value="MCI45678.1"/>
    <property type="molecule type" value="Genomic_DNA"/>
</dbReference>
<evidence type="ECO:0000313" key="8">
    <source>
        <dbReference type="Proteomes" id="UP000265520"/>
    </source>
</evidence>
<dbReference type="PROSITE" id="PS00639">
    <property type="entry name" value="THIOL_PROTEASE_HIS"/>
    <property type="match status" value="1"/>
</dbReference>
<dbReference type="SUPFAM" id="SSF54001">
    <property type="entry name" value="Cysteine proteinases"/>
    <property type="match status" value="1"/>
</dbReference>
<feature type="domain" description="Peptidase C1A papain C-terminal" evidence="6">
    <location>
        <begin position="1"/>
        <end position="45"/>
    </location>
</feature>
<sequence length="70" mass="8049">CGNRLDHGVTLIGYGTENGVDFWVMKNSWGVSWGERGYMKMKRGMGVPKKGLWNCKGLVLPHRLMIRYYV</sequence>
<keyword evidence="8" id="KW-1185">Reference proteome</keyword>
<accession>A0A392SA08</accession>
<dbReference type="InterPro" id="IPR000668">
    <property type="entry name" value="Peptidase_C1A_C"/>
</dbReference>
<dbReference type="InterPro" id="IPR025661">
    <property type="entry name" value="Pept_asp_AS"/>
</dbReference>
<organism evidence="7 8">
    <name type="scientific">Trifolium medium</name>
    <dbReference type="NCBI Taxonomy" id="97028"/>
    <lineage>
        <taxon>Eukaryota</taxon>
        <taxon>Viridiplantae</taxon>
        <taxon>Streptophyta</taxon>
        <taxon>Embryophyta</taxon>
        <taxon>Tracheophyta</taxon>
        <taxon>Spermatophyta</taxon>
        <taxon>Magnoliopsida</taxon>
        <taxon>eudicotyledons</taxon>
        <taxon>Gunneridae</taxon>
        <taxon>Pentapetalae</taxon>
        <taxon>rosids</taxon>
        <taxon>fabids</taxon>
        <taxon>Fabales</taxon>
        <taxon>Fabaceae</taxon>
        <taxon>Papilionoideae</taxon>
        <taxon>50 kb inversion clade</taxon>
        <taxon>NPAAA clade</taxon>
        <taxon>Hologalegina</taxon>
        <taxon>IRL clade</taxon>
        <taxon>Trifolieae</taxon>
        <taxon>Trifolium</taxon>
    </lineage>
</organism>
<evidence type="ECO:0000259" key="6">
    <source>
        <dbReference type="Pfam" id="PF00112"/>
    </source>
</evidence>
<comment type="caution">
    <text evidence="7">The sequence shown here is derived from an EMBL/GenBank/DDBJ whole genome shotgun (WGS) entry which is preliminary data.</text>
</comment>
<dbReference type="AlphaFoldDB" id="A0A392SA08"/>
<name>A0A392SA08_9FABA</name>
<keyword evidence="4" id="KW-0788">Thiol protease</keyword>
<keyword evidence="3" id="KW-0378">Hydrolase</keyword>
<evidence type="ECO:0000256" key="1">
    <source>
        <dbReference type="ARBA" id="ARBA00008455"/>
    </source>
</evidence>
<dbReference type="Proteomes" id="UP000265520">
    <property type="component" value="Unassembled WGS sequence"/>
</dbReference>
<dbReference type="PROSITE" id="PS00640">
    <property type="entry name" value="THIOL_PROTEASE_ASN"/>
    <property type="match status" value="1"/>
</dbReference>
<dbReference type="PANTHER" id="PTHR12411">
    <property type="entry name" value="CYSTEINE PROTEASE FAMILY C1-RELATED"/>
    <property type="match status" value="1"/>
</dbReference>
<keyword evidence="5" id="KW-1015">Disulfide bond</keyword>
<keyword evidence="2" id="KW-0645">Protease</keyword>
<dbReference type="Pfam" id="PF00112">
    <property type="entry name" value="Peptidase_C1"/>
    <property type="match status" value="1"/>
</dbReference>
<dbReference type="GO" id="GO:0006508">
    <property type="term" value="P:proteolysis"/>
    <property type="evidence" value="ECO:0007669"/>
    <property type="project" value="UniProtKB-KW"/>
</dbReference>
<reference evidence="7 8" key="1">
    <citation type="journal article" date="2018" name="Front. Plant Sci.">
        <title>Red Clover (Trifolium pratense) and Zigzag Clover (T. medium) - A Picture of Genomic Similarities and Differences.</title>
        <authorList>
            <person name="Dluhosova J."/>
            <person name="Istvanek J."/>
            <person name="Nedelnik J."/>
            <person name="Repkova J."/>
        </authorList>
    </citation>
    <scope>NUCLEOTIDE SEQUENCE [LARGE SCALE GENOMIC DNA]</scope>
    <source>
        <strain evidence="8">cv. 10/8</strain>
        <tissue evidence="7">Leaf</tissue>
    </source>
</reference>
<evidence type="ECO:0000256" key="2">
    <source>
        <dbReference type="ARBA" id="ARBA00022670"/>
    </source>
</evidence>
<comment type="similarity">
    <text evidence="1">Belongs to the peptidase C1 family.</text>
</comment>
<dbReference type="InterPro" id="IPR025660">
    <property type="entry name" value="Pept_his_AS"/>
</dbReference>
<proteinExistence type="inferred from homology"/>
<evidence type="ECO:0000256" key="4">
    <source>
        <dbReference type="ARBA" id="ARBA00022807"/>
    </source>
</evidence>
<dbReference type="GO" id="GO:0008234">
    <property type="term" value="F:cysteine-type peptidase activity"/>
    <property type="evidence" value="ECO:0007669"/>
    <property type="project" value="UniProtKB-KW"/>
</dbReference>
<feature type="non-terminal residue" evidence="7">
    <location>
        <position position="1"/>
    </location>
</feature>
<protein>
    <submittedName>
        <fullName evidence="7">Cysteine proteinase</fullName>
    </submittedName>
</protein>
<evidence type="ECO:0000256" key="3">
    <source>
        <dbReference type="ARBA" id="ARBA00022801"/>
    </source>
</evidence>
<dbReference type="InterPro" id="IPR038765">
    <property type="entry name" value="Papain-like_cys_pep_sf"/>
</dbReference>
<dbReference type="InterPro" id="IPR013128">
    <property type="entry name" value="Peptidase_C1A"/>
</dbReference>
<dbReference type="Gene3D" id="3.90.70.10">
    <property type="entry name" value="Cysteine proteinases"/>
    <property type="match status" value="1"/>
</dbReference>
<evidence type="ECO:0000313" key="7">
    <source>
        <dbReference type="EMBL" id="MCI45678.1"/>
    </source>
</evidence>